<dbReference type="EMBL" id="GGEC01087346">
    <property type="protein sequence ID" value="MBX67830.1"/>
    <property type="molecule type" value="Transcribed_RNA"/>
</dbReference>
<reference evidence="1" key="1">
    <citation type="submission" date="2018-02" db="EMBL/GenBank/DDBJ databases">
        <title>Rhizophora mucronata_Transcriptome.</title>
        <authorList>
            <person name="Meera S.P."/>
            <person name="Sreeshan A."/>
            <person name="Augustine A."/>
        </authorList>
    </citation>
    <scope>NUCLEOTIDE SEQUENCE</scope>
    <source>
        <tissue evidence="1">Leaf</tissue>
    </source>
</reference>
<dbReference type="GO" id="GO:0016567">
    <property type="term" value="P:protein ubiquitination"/>
    <property type="evidence" value="ECO:0007669"/>
    <property type="project" value="InterPro"/>
</dbReference>
<proteinExistence type="predicted"/>
<dbReference type="AlphaFoldDB" id="A0A2P2QLE0"/>
<sequence length="218" mass="24022">MRQTGRPLESRLGLTSNPIHTIHSVQHSSSLPSAGRMVLSASSIGISQWNFGYNEERPSLVPETANQEVCISLAYCPSSDDIVATYRPKVEMSGEIAFSQPLLTPSATIGQGIWGSHLHFRRVGNNYEKFGSTCATVSDIRLPKSAIIDGEDQKPVFTAGDEITHQLVLQLLPSFIVAERLKAHKHFICDVKYTRAFNQGLLGCLSEETFQLFSRSLS</sequence>
<dbReference type="GO" id="GO:0004842">
    <property type="term" value="F:ubiquitin-protein transferase activity"/>
    <property type="evidence" value="ECO:0007669"/>
    <property type="project" value="InterPro"/>
</dbReference>
<protein>
    <submittedName>
        <fullName evidence="1">Uncharacterized protein</fullName>
    </submittedName>
</protein>
<dbReference type="InterPro" id="IPR037381">
    <property type="entry name" value="RFWD3"/>
</dbReference>
<organism evidence="1">
    <name type="scientific">Rhizophora mucronata</name>
    <name type="common">Asiatic mangrove</name>
    <dbReference type="NCBI Taxonomy" id="61149"/>
    <lineage>
        <taxon>Eukaryota</taxon>
        <taxon>Viridiplantae</taxon>
        <taxon>Streptophyta</taxon>
        <taxon>Embryophyta</taxon>
        <taxon>Tracheophyta</taxon>
        <taxon>Spermatophyta</taxon>
        <taxon>Magnoliopsida</taxon>
        <taxon>eudicotyledons</taxon>
        <taxon>Gunneridae</taxon>
        <taxon>Pentapetalae</taxon>
        <taxon>rosids</taxon>
        <taxon>fabids</taxon>
        <taxon>Malpighiales</taxon>
        <taxon>Rhizophoraceae</taxon>
        <taxon>Rhizophora</taxon>
    </lineage>
</organism>
<dbReference type="PANTHER" id="PTHR16047:SF13">
    <property type="entry name" value="E3 UBIQUITIN-PROTEIN LIGASE RFWD3"/>
    <property type="match status" value="1"/>
</dbReference>
<dbReference type="GO" id="GO:0036297">
    <property type="term" value="P:interstrand cross-link repair"/>
    <property type="evidence" value="ECO:0007669"/>
    <property type="project" value="InterPro"/>
</dbReference>
<name>A0A2P2QLE0_RHIMU</name>
<accession>A0A2P2QLE0</accession>
<dbReference type="GO" id="GO:0005634">
    <property type="term" value="C:nucleus"/>
    <property type="evidence" value="ECO:0007669"/>
    <property type="project" value="InterPro"/>
</dbReference>
<dbReference type="PANTHER" id="PTHR16047">
    <property type="entry name" value="RFWD3 PROTEIN"/>
    <property type="match status" value="1"/>
</dbReference>
<evidence type="ECO:0000313" key="1">
    <source>
        <dbReference type="EMBL" id="MBX67830.1"/>
    </source>
</evidence>